<dbReference type="Proteomes" id="UP000178632">
    <property type="component" value="Unassembled WGS sequence"/>
</dbReference>
<evidence type="ECO:0000256" key="1">
    <source>
        <dbReference type="SAM" id="Phobius"/>
    </source>
</evidence>
<dbReference type="AlphaFoldDB" id="A0A1G2ILX2"/>
<organism evidence="2 3">
    <name type="scientific">Candidatus Staskawiczbacteria bacterium RIFCSPLOWO2_12_FULL_37_15</name>
    <dbReference type="NCBI Taxonomy" id="1802218"/>
    <lineage>
        <taxon>Bacteria</taxon>
        <taxon>Candidatus Staskawicziibacteriota</taxon>
    </lineage>
</organism>
<name>A0A1G2ILX2_9BACT</name>
<proteinExistence type="predicted"/>
<dbReference type="PROSITE" id="PS00409">
    <property type="entry name" value="PROKAR_NTER_METHYL"/>
    <property type="match status" value="1"/>
</dbReference>
<feature type="transmembrane region" description="Helical" evidence="1">
    <location>
        <begin position="22"/>
        <end position="44"/>
    </location>
</feature>
<keyword evidence="1" id="KW-1133">Transmembrane helix</keyword>
<evidence type="ECO:0000313" key="3">
    <source>
        <dbReference type="Proteomes" id="UP000178632"/>
    </source>
</evidence>
<sequence length="211" mass="22993">MIIHKNYFKDGKLLTGFTLVELIISIAIFLVLIIGAANLLVSIIQNPKAQLAAMDNIDRARFVSSNFINEIRAAAYGSYPLIEAENSEIIFYSPVGASSGNVNRIRYYVSGDTLYKAVIVPVNGIYNLSSEVITPVLTSLSNGGDPLFYYYNGSYNGVANITPLSQPVNVVQVKFVKMNLTVKKQITAQDASTFSLNAGTAIRVLKNNLSN</sequence>
<dbReference type="Pfam" id="PF07963">
    <property type="entry name" value="N_methyl"/>
    <property type="match status" value="1"/>
</dbReference>
<evidence type="ECO:0008006" key="4">
    <source>
        <dbReference type="Google" id="ProtNLM"/>
    </source>
</evidence>
<dbReference type="EMBL" id="MHPE01000046">
    <property type="protein sequence ID" value="OGZ75567.1"/>
    <property type="molecule type" value="Genomic_DNA"/>
</dbReference>
<gene>
    <name evidence="2" type="ORF">A3G45_01145</name>
</gene>
<accession>A0A1G2ILX2</accession>
<keyword evidence="1" id="KW-0472">Membrane</keyword>
<evidence type="ECO:0000313" key="2">
    <source>
        <dbReference type="EMBL" id="OGZ75567.1"/>
    </source>
</evidence>
<reference evidence="2 3" key="1">
    <citation type="journal article" date="2016" name="Nat. Commun.">
        <title>Thousands of microbial genomes shed light on interconnected biogeochemical processes in an aquifer system.</title>
        <authorList>
            <person name="Anantharaman K."/>
            <person name="Brown C.T."/>
            <person name="Hug L.A."/>
            <person name="Sharon I."/>
            <person name="Castelle C.J."/>
            <person name="Probst A.J."/>
            <person name="Thomas B.C."/>
            <person name="Singh A."/>
            <person name="Wilkins M.J."/>
            <person name="Karaoz U."/>
            <person name="Brodie E.L."/>
            <person name="Williams K.H."/>
            <person name="Hubbard S.S."/>
            <person name="Banfield J.F."/>
        </authorList>
    </citation>
    <scope>NUCLEOTIDE SEQUENCE [LARGE SCALE GENOMIC DNA]</scope>
</reference>
<protein>
    <recommendedName>
        <fullName evidence="4">Prepilin-type N-terminal cleavage/methylation domain-containing protein</fullName>
    </recommendedName>
</protein>
<comment type="caution">
    <text evidence="2">The sequence shown here is derived from an EMBL/GenBank/DDBJ whole genome shotgun (WGS) entry which is preliminary data.</text>
</comment>
<dbReference type="InterPro" id="IPR012902">
    <property type="entry name" value="N_methyl_site"/>
</dbReference>
<dbReference type="NCBIfam" id="TIGR02532">
    <property type="entry name" value="IV_pilin_GFxxxE"/>
    <property type="match status" value="1"/>
</dbReference>
<keyword evidence="1" id="KW-0812">Transmembrane</keyword>